<dbReference type="EMBL" id="CAJNOR010015435">
    <property type="protein sequence ID" value="CAF1682248.1"/>
    <property type="molecule type" value="Genomic_DNA"/>
</dbReference>
<feature type="non-terminal residue" evidence="2">
    <location>
        <position position="1"/>
    </location>
</feature>
<name>A0A816H070_ADIRI</name>
<dbReference type="Pfam" id="PF19050">
    <property type="entry name" value="PhoD_2"/>
    <property type="match status" value="2"/>
</dbReference>
<organism evidence="2 3">
    <name type="scientific">Adineta ricciae</name>
    <name type="common">Rotifer</name>
    <dbReference type="NCBI Taxonomy" id="249248"/>
    <lineage>
        <taxon>Eukaryota</taxon>
        <taxon>Metazoa</taxon>
        <taxon>Spiralia</taxon>
        <taxon>Gnathifera</taxon>
        <taxon>Rotifera</taxon>
        <taxon>Eurotatoria</taxon>
        <taxon>Bdelloidea</taxon>
        <taxon>Adinetida</taxon>
        <taxon>Adinetidae</taxon>
        <taxon>Adineta</taxon>
    </lineage>
</organism>
<dbReference type="InterPro" id="IPR038607">
    <property type="entry name" value="PhoD-like_sf"/>
</dbReference>
<dbReference type="Gene3D" id="3.60.21.70">
    <property type="entry name" value="PhoD-like phosphatase"/>
    <property type="match status" value="1"/>
</dbReference>
<evidence type="ECO:0000313" key="3">
    <source>
        <dbReference type="Proteomes" id="UP000663828"/>
    </source>
</evidence>
<dbReference type="AlphaFoldDB" id="A0A816H070"/>
<evidence type="ECO:0000313" key="2">
    <source>
        <dbReference type="EMBL" id="CAF1682248.1"/>
    </source>
</evidence>
<feature type="domain" description="PhoD-like phosphatase" evidence="1">
    <location>
        <begin position="94"/>
        <end position="244"/>
    </location>
</feature>
<dbReference type="PANTHER" id="PTHR46689">
    <property type="entry name" value="MEMBRANE PROTEIN, PUTATIVE-RELATED"/>
    <property type="match status" value="1"/>
</dbReference>
<feature type="domain" description="PhoD-like phosphatase" evidence="1">
    <location>
        <begin position="8"/>
        <end position="82"/>
    </location>
</feature>
<keyword evidence="3" id="KW-1185">Reference proteome</keyword>
<comment type="caution">
    <text evidence="2">The sequence shown here is derived from an EMBL/GenBank/DDBJ whole genome shotgun (WGS) entry which is preliminary data.</text>
</comment>
<dbReference type="Proteomes" id="UP000663828">
    <property type="component" value="Unassembled WGS sequence"/>
</dbReference>
<protein>
    <recommendedName>
        <fullName evidence="1">PhoD-like phosphatase domain-containing protein</fullName>
    </recommendedName>
</protein>
<reference evidence="2" key="1">
    <citation type="submission" date="2021-02" db="EMBL/GenBank/DDBJ databases">
        <authorList>
            <person name="Nowell W R."/>
        </authorList>
    </citation>
    <scope>NUCLEOTIDE SEQUENCE</scope>
</reference>
<dbReference type="PANTHER" id="PTHR46689:SF2">
    <property type="entry name" value="WW DOMAIN PROTEIN (AFU_ORTHOLOGUE AFUA_6G06520)"/>
    <property type="match status" value="1"/>
</dbReference>
<sequence length="323" mass="37704">QHYLFGYQGYNFFAQCGPNLVIIGTDGRSERTTERVHEEKTWQMIYNQLETASPNVKHAIILFPVPFSFVRVRIAETIFEHLKNLPNKMRNVPLVKQTNSIFGLPELYDDLLDEWTHENHIEERNRALARFQQISREKNIRITFFSGDVHCCGISRFQTDESEHSPSIYDHRLMYQIISSAIVNMPPSKMAIRVAHRFKTKWNPIDHTEEEVIDFFERKPETGGKVFHKKFRPNRNWCYFEQCDSTGGTFPISLGPTSTQDGEGSQQAPIHHHSHGKFCHEHDQHEICGTSNLKIRLWLESAQKHDEGRQFVAFDLLIPNLEK</sequence>
<dbReference type="InterPro" id="IPR043904">
    <property type="entry name" value="PhoD_2-like"/>
</dbReference>
<accession>A0A816H070</accession>
<evidence type="ECO:0000259" key="1">
    <source>
        <dbReference type="Pfam" id="PF19050"/>
    </source>
</evidence>
<dbReference type="GO" id="GO:0016020">
    <property type="term" value="C:membrane"/>
    <property type="evidence" value="ECO:0007669"/>
    <property type="project" value="TreeGrafter"/>
</dbReference>
<gene>
    <name evidence="2" type="ORF">XAT740_LOCUS60857</name>
</gene>
<proteinExistence type="predicted"/>